<organism evidence="2 3">
    <name type="scientific">Scleropages formosus</name>
    <name type="common">Asian bonytongue</name>
    <name type="synonym">Osteoglossum formosum</name>
    <dbReference type="NCBI Taxonomy" id="113540"/>
    <lineage>
        <taxon>Eukaryota</taxon>
        <taxon>Metazoa</taxon>
        <taxon>Chordata</taxon>
        <taxon>Craniata</taxon>
        <taxon>Vertebrata</taxon>
        <taxon>Euteleostomi</taxon>
        <taxon>Actinopterygii</taxon>
        <taxon>Neopterygii</taxon>
        <taxon>Teleostei</taxon>
        <taxon>Osteoglossocephala</taxon>
        <taxon>Osteoglossomorpha</taxon>
        <taxon>Osteoglossiformes</taxon>
        <taxon>Osteoglossidae</taxon>
        <taxon>Scleropages</taxon>
    </lineage>
</organism>
<evidence type="ECO:0000313" key="2">
    <source>
        <dbReference type="EMBL" id="KPP63129.1"/>
    </source>
</evidence>
<dbReference type="InterPro" id="IPR029365">
    <property type="entry name" value="TMEM238"/>
</dbReference>
<gene>
    <name evidence="2" type="ORF">Z043_118636</name>
</gene>
<dbReference type="Pfam" id="PF15125">
    <property type="entry name" value="TMEM238"/>
    <property type="match status" value="1"/>
</dbReference>
<feature type="transmembrane region" description="Helical" evidence="1">
    <location>
        <begin position="12"/>
        <end position="36"/>
    </location>
</feature>
<dbReference type="AlphaFoldDB" id="A0A0N8JX97"/>
<proteinExistence type="predicted"/>
<dbReference type="Proteomes" id="UP000034805">
    <property type="component" value="Unassembled WGS sequence"/>
</dbReference>
<evidence type="ECO:0000256" key="1">
    <source>
        <dbReference type="SAM" id="Phobius"/>
    </source>
</evidence>
<evidence type="ECO:0000313" key="3">
    <source>
        <dbReference type="Proteomes" id="UP000034805"/>
    </source>
</evidence>
<keyword evidence="1" id="KW-0472">Membrane</keyword>
<keyword evidence="1 2" id="KW-0812">Transmembrane</keyword>
<feature type="transmembrane region" description="Helical" evidence="1">
    <location>
        <begin position="42"/>
        <end position="61"/>
    </location>
</feature>
<name>A0A0N8JX97_SCLFO</name>
<reference evidence="2 3" key="1">
    <citation type="submission" date="2015-08" db="EMBL/GenBank/DDBJ databases">
        <title>The genome of the Asian arowana (Scleropages formosus).</title>
        <authorList>
            <person name="Tan M.H."/>
            <person name="Gan H.M."/>
            <person name="Croft L.J."/>
            <person name="Austin C.M."/>
        </authorList>
    </citation>
    <scope>NUCLEOTIDE SEQUENCE [LARGE SCALE GENOMIC DNA]</scope>
    <source>
        <strain evidence="2">Aro1</strain>
    </source>
</reference>
<dbReference type="EMBL" id="JARO02008128">
    <property type="protein sequence ID" value="KPP63129.1"/>
    <property type="molecule type" value="Genomic_DNA"/>
</dbReference>
<dbReference type="PANTHER" id="PTHR28613">
    <property type="entry name" value="SI:CH211-232M10.4-RELATED"/>
    <property type="match status" value="1"/>
</dbReference>
<comment type="caution">
    <text evidence="2">The sequence shown here is derived from an EMBL/GenBank/DDBJ whole genome shotgun (WGS) entry which is preliminary data.</text>
</comment>
<accession>A0A0N8JX97</accession>
<protein>
    <submittedName>
        <fullName evidence="2">Transmembrane protein 238-like</fullName>
    </submittedName>
</protein>
<sequence>MGDTVRGLGRCSCAFWLAVAFDLLGLVVLLLGVFANLFFYDFLIYAGAIIIFLSLIWWVFWYTGNMEVPPDELQDDVGLLKKERASAGHLLRSASARLSQRIRSTFGRSAGAGGQRGPRGAEPLRVPVSLAMRPQESLRTVSAAVGEELAPDAERPVGTSAI</sequence>
<keyword evidence="1" id="KW-1133">Transmembrane helix</keyword>
<dbReference type="PANTHER" id="PTHR28613:SF9">
    <property type="entry name" value="TRANSMEMBRANE PROTEIN 238"/>
    <property type="match status" value="1"/>
</dbReference>